<organism evidence="2">
    <name type="scientific">hydrothermal vent metagenome</name>
    <dbReference type="NCBI Taxonomy" id="652676"/>
    <lineage>
        <taxon>unclassified sequences</taxon>
        <taxon>metagenomes</taxon>
        <taxon>ecological metagenomes</taxon>
    </lineage>
</organism>
<accession>A0A1W1CLB5</accession>
<dbReference type="AlphaFoldDB" id="A0A1W1CLB5"/>
<protein>
    <submittedName>
        <fullName evidence="2">Uncharacterized protein</fullName>
    </submittedName>
</protein>
<sequence length="732" mass="86861">MAKKKKKTFQKGQLLSMFQNGNYQKVISKIKQFKIEGMSEEELQHIKLTSYERLAQTNFESGDIARAMRDIESLLAIDNSEEFRLIKLKYLCYMEHFQDAIEFGEELILSKVSKIKKEAMFFSLLANIYYGNYTIDEKNLKLLPIARQNYILGFREFLQGRTGRALIFFDKCNPRAKVEKENIKAIKSIMLNQNGISSNKIKPLYRFLISGDDTNLQNTKNSREIKKEIQSQFAKEKKNSEMKHLLSLKSSIPIETIIKEIKDEEQQARLIYNNIVLLAEKQKNIPRALELFVKHRRSLIQFVESGILFIKMKSLEEDRKSDKLLVNFFSSYLKLHYKKLSQFQLDFIFAFLLRKLEGGNVIKLIEEYGGEDILFLFKKIALINKVEPWHQDRFNNIMKKHSLLKDKALDGLSEYIDILDENIDKAKAKEKELLVEQLSQLIILFRNCQKIDKKYQSTVLKILSSMAKFIQNFEFSKNRDLYIQLSETINSFIDMYKIDRVDLSKDIKRLFSSIEEKRSTKKEKKSDNESMFDMFKQIVDDYGDVDDLFGDLDEEYLDDNDLARIKKDFIEALKNNEIPFNYELEDIEGSFDNDIIFEFILDLIAKAIEFDRYDDDFTQKLLYNMDIKPKDSYYREDLIVAIKKYAKKDIKTAIIFFYDCITLVHTNQRETVWYLKWLEAYVYLVDDYNEPKNLDFKGCLYYFIRVQQKKRFKTLDARFKKLIDRFKDKGLF</sequence>
<keyword evidence="1" id="KW-0175">Coiled coil</keyword>
<dbReference type="EMBL" id="FPHE01000152">
    <property type="protein sequence ID" value="SFV66493.1"/>
    <property type="molecule type" value="Genomic_DNA"/>
</dbReference>
<proteinExistence type="predicted"/>
<evidence type="ECO:0000313" key="2">
    <source>
        <dbReference type="EMBL" id="SFV66493.1"/>
    </source>
</evidence>
<evidence type="ECO:0000256" key="1">
    <source>
        <dbReference type="SAM" id="Coils"/>
    </source>
</evidence>
<reference evidence="2" key="1">
    <citation type="submission" date="2016-10" db="EMBL/GenBank/DDBJ databases">
        <authorList>
            <person name="de Groot N.N."/>
        </authorList>
    </citation>
    <scope>NUCLEOTIDE SEQUENCE</scope>
</reference>
<feature type="coiled-coil region" evidence="1">
    <location>
        <begin position="409"/>
        <end position="436"/>
    </location>
</feature>
<name>A0A1W1CLB5_9ZZZZ</name>
<gene>
    <name evidence="2" type="ORF">MNB_SV-12-1366</name>
</gene>